<dbReference type="InterPro" id="IPR013108">
    <property type="entry name" value="Amidohydro_3"/>
</dbReference>
<dbReference type="InterPro" id="IPR032466">
    <property type="entry name" value="Metal_Hydrolase"/>
</dbReference>
<dbReference type="Pfam" id="PF07969">
    <property type="entry name" value="Amidohydro_3"/>
    <property type="match status" value="1"/>
</dbReference>
<evidence type="ECO:0000313" key="2">
    <source>
        <dbReference type="EMBL" id="GIG73377.1"/>
    </source>
</evidence>
<dbReference type="CDD" id="cd01300">
    <property type="entry name" value="YtcJ_like"/>
    <property type="match status" value="1"/>
</dbReference>
<dbReference type="Gene3D" id="3.10.310.70">
    <property type="match status" value="1"/>
</dbReference>
<gene>
    <name evidence="2" type="ORF">Pfl04_17810</name>
</gene>
<dbReference type="Gene3D" id="3.20.20.140">
    <property type="entry name" value="Metal-dependent hydrolases"/>
    <property type="match status" value="1"/>
</dbReference>
<dbReference type="SUPFAM" id="SSF51338">
    <property type="entry name" value="Composite domain of metallo-dependent hydrolases"/>
    <property type="match status" value="1"/>
</dbReference>
<proteinExistence type="predicted"/>
<evidence type="ECO:0000259" key="1">
    <source>
        <dbReference type="Pfam" id="PF07969"/>
    </source>
</evidence>
<dbReference type="AlphaFoldDB" id="A0A8J3LI48"/>
<reference evidence="2" key="1">
    <citation type="submission" date="2021-01" db="EMBL/GenBank/DDBJ databases">
        <title>Whole genome shotgun sequence of Planosporangium flavigriseum NBRC 105377.</title>
        <authorList>
            <person name="Komaki H."/>
            <person name="Tamura T."/>
        </authorList>
    </citation>
    <scope>NUCLEOTIDE SEQUENCE</scope>
    <source>
        <strain evidence="2">NBRC 105377</strain>
    </source>
</reference>
<dbReference type="InterPro" id="IPR011059">
    <property type="entry name" value="Metal-dep_hydrolase_composite"/>
</dbReference>
<dbReference type="Gene3D" id="2.30.40.10">
    <property type="entry name" value="Urease, subunit C, domain 1"/>
    <property type="match status" value="1"/>
</dbReference>
<keyword evidence="3" id="KW-1185">Reference proteome</keyword>
<organism evidence="2 3">
    <name type="scientific">Planosporangium flavigriseum</name>
    <dbReference type="NCBI Taxonomy" id="373681"/>
    <lineage>
        <taxon>Bacteria</taxon>
        <taxon>Bacillati</taxon>
        <taxon>Actinomycetota</taxon>
        <taxon>Actinomycetes</taxon>
        <taxon>Micromonosporales</taxon>
        <taxon>Micromonosporaceae</taxon>
        <taxon>Planosporangium</taxon>
    </lineage>
</organism>
<dbReference type="GO" id="GO:0016810">
    <property type="term" value="F:hydrolase activity, acting on carbon-nitrogen (but not peptide) bonds"/>
    <property type="evidence" value="ECO:0007669"/>
    <property type="project" value="InterPro"/>
</dbReference>
<dbReference type="PANTHER" id="PTHR22642">
    <property type="entry name" value="IMIDAZOLONEPROPIONASE"/>
    <property type="match status" value="1"/>
</dbReference>
<dbReference type="PANTHER" id="PTHR22642:SF2">
    <property type="entry name" value="PROTEIN LONG AFTER FAR-RED 3"/>
    <property type="match status" value="1"/>
</dbReference>
<evidence type="ECO:0000313" key="3">
    <source>
        <dbReference type="Proteomes" id="UP000653674"/>
    </source>
</evidence>
<accession>A0A8J3LI48</accession>
<dbReference type="Proteomes" id="UP000653674">
    <property type="component" value="Unassembled WGS sequence"/>
</dbReference>
<feature type="domain" description="Amidohydrolase 3" evidence="1">
    <location>
        <begin position="63"/>
        <end position="545"/>
    </location>
</feature>
<dbReference type="RefSeq" id="WP_168076622.1">
    <property type="nucleotide sequence ID" value="NZ_BAAAQJ010000002.1"/>
</dbReference>
<dbReference type="EMBL" id="BONU01000008">
    <property type="protein sequence ID" value="GIG73377.1"/>
    <property type="molecule type" value="Genomic_DNA"/>
</dbReference>
<name>A0A8J3LI48_9ACTN</name>
<dbReference type="InterPro" id="IPR033932">
    <property type="entry name" value="YtcJ-like"/>
</dbReference>
<dbReference type="SUPFAM" id="SSF51556">
    <property type="entry name" value="Metallo-dependent hydrolases"/>
    <property type="match status" value="1"/>
</dbReference>
<protein>
    <recommendedName>
        <fullName evidence="1">Amidohydrolase 3 domain-containing protein</fullName>
    </recommendedName>
</protein>
<comment type="caution">
    <text evidence="2">The sequence shown here is derived from an EMBL/GenBank/DDBJ whole genome shotgun (WGS) entry which is preliminary data.</text>
</comment>
<sequence>MERAAELVLVSNRVIWMTEGEPVSPGFVAVRDGSIVATGPREEVDRYVGPDTVLRDVGDSPIMPGFVDVHAHMEVAARTTYQTVDCRAPGCKDIPALLDRLRAHLDDAVDGWLVGQANLFFDQKLAEKRLPTRAELDSVSTEIAIVIRAGGHVSVLNSRALERAGIDRNYRAADYSITGMPTVERDADGEPTGVVKEMDNLLPLPKLDGDGLRNAIREGVRDLFTANGVTTIGEISETVDGLRQMDALHAAGELGSRLRIYLWAPGTVSLEEACAYREWADFTSSEDLVKIHGVKMFSDGGYSAASAAVKKPYVHMDHGHCGEVALSADQIAEALTKTAAAGLQLAIHANGDQAQEEVCEAIIAAGGPKPGAPAPRVEHAGNFLPDPSQTALWRKAGIIPVPQPVFVYTFGDFFPTYLGDYGRLGRFPFRRLLDEGWDITGSSDVWIGSESGATNPFFSVWNCLARRSFFGETLDADQTITLAEALRMHTINAARTLGEEDLYGSLEVGKKADIIVLDRDPFECATDELLDVRVDAVFLGGRVVHERSDEVTRDSGA</sequence>